<accession>A0AAQ3LGI7</accession>
<evidence type="ECO:0000256" key="4">
    <source>
        <dbReference type="SAM" id="Phobius"/>
    </source>
</evidence>
<dbReference type="PANTHER" id="PTHR23526:SF2">
    <property type="entry name" value="MAJOR FACILITATOR SUPERFAMILY (MFS) PROFILE DOMAIN-CONTAINING PROTEIN"/>
    <property type="match status" value="1"/>
</dbReference>
<evidence type="ECO:0000256" key="1">
    <source>
        <dbReference type="ARBA" id="ARBA00022692"/>
    </source>
</evidence>
<feature type="transmembrane region" description="Helical" evidence="4">
    <location>
        <begin position="117"/>
        <end position="138"/>
    </location>
</feature>
<feature type="transmembrane region" description="Helical" evidence="4">
    <location>
        <begin position="237"/>
        <end position="257"/>
    </location>
</feature>
<keyword evidence="6" id="KW-1185">Reference proteome</keyword>
<dbReference type="GO" id="GO:0022857">
    <property type="term" value="F:transmembrane transporter activity"/>
    <property type="evidence" value="ECO:0007669"/>
    <property type="project" value="InterPro"/>
</dbReference>
<evidence type="ECO:0000256" key="3">
    <source>
        <dbReference type="ARBA" id="ARBA00023136"/>
    </source>
</evidence>
<dbReference type="Gene3D" id="1.20.1250.20">
    <property type="entry name" value="MFS general substrate transporter like domains"/>
    <property type="match status" value="1"/>
</dbReference>
<keyword evidence="1 4" id="KW-0812">Transmembrane</keyword>
<feature type="transmembrane region" description="Helical" evidence="4">
    <location>
        <begin position="52"/>
        <end position="74"/>
    </location>
</feature>
<dbReference type="AlphaFoldDB" id="A0AAQ3LGI7"/>
<gene>
    <name evidence="5" type="ORF">RZN69_10225</name>
</gene>
<proteinExistence type="predicted"/>
<feature type="transmembrane region" description="Helical" evidence="4">
    <location>
        <begin position="395"/>
        <end position="416"/>
    </location>
</feature>
<keyword evidence="2 4" id="KW-1133">Transmembrane helix</keyword>
<dbReference type="KEGG" id="puo:RZN69_10225"/>
<feature type="transmembrane region" description="Helical" evidence="4">
    <location>
        <begin position="329"/>
        <end position="349"/>
    </location>
</feature>
<name>A0AAQ3LGI7_9BACT</name>
<dbReference type="CDD" id="cd06174">
    <property type="entry name" value="MFS"/>
    <property type="match status" value="1"/>
</dbReference>
<keyword evidence="3 4" id="KW-0472">Membrane</keyword>
<dbReference type="SUPFAM" id="SSF103473">
    <property type="entry name" value="MFS general substrate transporter"/>
    <property type="match status" value="1"/>
</dbReference>
<dbReference type="InterPro" id="IPR036259">
    <property type="entry name" value="MFS_trans_sf"/>
</dbReference>
<protein>
    <submittedName>
        <fullName evidence="5">MFS transporter</fullName>
    </submittedName>
</protein>
<feature type="transmembrane region" description="Helical" evidence="4">
    <location>
        <begin position="21"/>
        <end position="46"/>
    </location>
</feature>
<feature type="transmembrane region" description="Helical" evidence="4">
    <location>
        <begin position="158"/>
        <end position="177"/>
    </location>
</feature>
<reference evidence="5 6" key="1">
    <citation type="submission" date="2023-10" db="EMBL/GenBank/DDBJ databases">
        <title>Rubellicoccus peritrichatus gen. nov., sp. nov., isolated from an algae of coral reef tank.</title>
        <authorList>
            <person name="Luo J."/>
        </authorList>
    </citation>
    <scope>NUCLEOTIDE SEQUENCE [LARGE SCALE GENOMIC DNA]</scope>
    <source>
        <strain evidence="5 6">CR14</strain>
    </source>
</reference>
<evidence type="ECO:0000313" key="5">
    <source>
        <dbReference type="EMBL" id="WOO43465.1"/>
    </source>
</evidence>
<feature type="transmembrane region" description="Helical" evidence="4">
    <location>
        <begin position="269"/>
        <end position="288"/>
    </location>
</feature>
<feature type="transmembrane region" description="Helical" evidence="4">
    <location>
        <begin position="86"/>
        <end position="105"/>
    </location>
</feature>
<dbReference type="EMBL" id="CP136920">
    <property type="protein sequence ID" value="WOO43465.1"/>
    <property type="molecule type" value="Genomic_DNA"/>
</dbReference>
<evidence type="ECO:0000313" key="6">
    <source>
        <dbReference type="Proteomes" id="UP001304300"/>
    </source>
</evidence>
<feature type="transmembrane region" description="Helical" evidence="4">
    <location>
        <begin position="361"/>
        <end position="383"/>
    </location>
</feature>
<feature type="transmembrane region" description="Helical" evidence="4">
    <location>
        <begin position="295"/>
        <end position="317"/>
    </location>
</feature>
<sequence length="470" mass="51937">MKTGRQRSTTYDNLKIGFDEGLLATPWVYLSLPGGFIMSALLTVHYGIGPGIYGVIASLPSWASALQIVLVPLISRYMDPRDMTLSMSWINLGLWTMLAAVISFLPSEDAVVAGRIFLIFFALAAMSASLIGVGWVSWVSEWVPSRIRGKYFGRRNRFISLITTFFLVVSMLTLDLFKDSILAYQLILISAVICRFFSVLWSHRIVAIDSDAPLIKASFKWTENLAGLRGNTDFKRMVVFGTLVGFWLAAIGPFYPVFVFEQLGWKPSAFAVVTVLATLGGAATMPLWGRMIDRYGCVPSITASLLLWHGPNYYWAFLTPSNDWLLYPMWLWGGSVAGGFFLGTFNLVFKLIPSKSKTAAISLNLAITSVAAGIAPVLVGALLDLATKSGFSVLWSYRIGFLASPTFILLSLLVLLKIKEPSATARSYSLSGSGRLFRQLMQLQGLSFLANATLFTRRRRNGRSRRKDGM</sequence>
<dbReference type="InterPro" id="IPR052528">
    <property type="entry name" value="Sugar_transport-like"/>
</dbReference>
<dbReference type="RefSeq" id="WP_317836021.1">
    <property type="nucleotide sequence ID" value="NZ_CP136920.1"/>
</dbReference>
<dbReference type="PANTHER" id="PTHR23526">
    <property type="entry name" value="INTEGRAL MEMBRANE TRANSPORT PROTEIN-RELATED"/>
    <property type="match status" value="1"/>
</dbReference>
<dbReference type="InterPro" id="IPR011701">
    <property type="entry name" value="MFS"/>
</dbReference>
<organism evidence="5 6">
    <name type="scientific">Rubellicoccus peritrichatus</name>
    <dbReference type="NCBI Taxonomy" id="3080537"/>
    <lineage>
        <taxon>Bacteria</taxon>
        <taxon>Pseudomonadati</taxon>
        <taxon>Verrucomicrobiota</taxon>
        <taxon>Opitutia</taxon>
        <taxon>Puniceicoccales</taxon>
        <taxon>Cerasicoccaceae</taxon>
        <taxon>Rubellicoccus</taxon>
    </lineage>
</organism>
<dbReference type="Pfam" id="PF07690">
    <property type="entry name" value="MFS_1"/>
    <property type="match status" value="1"/>
</dbReference>
<feature type="transmembrane region" description="Helical" evidence="4">
    <location>
        <begin position="183"/>
        <end position="201"/>
    </location>
</feature>
<dbReference type="Proteomes" id="UP001304300">
    <property type="component" value="Chromosome"/>
</dbReference>
<evidence type="ECO:0000256" key="2">
    <source>
        <dbReference type="ARBA" id="ARBA00022989"/>
    </source>
</evidence>